<evidence type="ECO:0000313" key="4">
    <source>
        <dbReference type="Proteomes" id="UP000003288"/>
    </source>
</evidence>
<keyword evidence="5" id="KW-1185">Reference proteome</keyword>
<feature type="chain" id="PRO_5042477951" evidence="1">
    <location>
        <begin position="17"/>
        <end position="131"/>
    </location>
</feature>
<accession>A0AAI9F1N2</accession>
<dbReference type="RefSeq" id="WP_007475691.1">
    <property type="nucleotide sequence ID" value="NZ_ABCJ01000016.1"/>
</dbReference>
<keyword evidence="1" id="KW-0732">Signal</keyword>
<dbReference type="Proteomes" id="UP000306825">
    <property type="component" value="Chromosome"/>
</dbReference>
<evidence type="ECO:0000313" key="5">
    <source>
        <dbReference type="Proteomes" id="UP000306825"/>
    </source>
</evidence>
<protein>
    <submittedName>
        <fullName evidence="2">Uncharacterized protein</fullName>
    </submittedName>
</protein>
<dbReference type="AlphaFoldDB" id="A0AAI9F1N2"/>
<name>A0AAI9F1N2_9BACT</name>
<evidence type="ECO:0000313" key="2">
    <source>
        <dbReference type="EMBL" id="EDM22924.1"/>
    </source>
</evidence>
<reference evidence="2 4" key="1">
    <citation type="journal article" date="2011" name="Stand. Genomic Sci.">
        <title>Draft genome sequence of Caminibacter mediatlanticus strain TB-2, an epsilonproteobacterium isolated from a deep-sea hydrothermal vent.</title>
        <authorList>
            <person name="Giovannelli D."/>
            <person name="Ferriera S."/>
            <person name="Johnson J."/>
            <person name="Kravitz S."/>
            <person name="Perez-Rodriguez I."/>
            <person name="Ricci J."/>
            <person name="O'Brien C."/>
            <person name="Voordeckers J.W."/>
            <person name="Bini E."/>
            <person name="Vetriani C."/>
        </authorList>
    </citation>
    <scope>NUCLEOTIDE SEQUENCE [LARGE SCALE GENOMIC DNA]</scope>
    <source>
        <strain evidence="2 4">TB-2</strain>
    </source>
</reference>
<dbReference type="EMBL" id="ABCJ01000016">
    <property type="protein sequence ID" value="EDM22924.1"/>
    <property type="molecule type" value="Genomic_DNA"/>
</dbReference>
<dbReference type="EMBL" id="CP040463">
    <property type="protein sequence ID" value="QCT94493.1"/>
    <property type="molecule type" value="Genomic_DNA"/>
</dbReference>
<evidence type="ECO:0000256" key="1">
    <source>
        <dbReference type="SAM" id="SignalP"/>
    </source>
</evidence>
<sequence>MKKLLFFILSIVLAFSFEMVNNKNYKCEAVSITIMDGNQTRNIPVTPKTKELIKKTLKMFYNIEAKRNNNTVNLTVGKINEDFNYFQKWKNYNQYINKDKSIIFMPDKDKNSTNVALIIPGEKLIIFYKCK</sequence>
<feature type="signal peptide" evidence="1">
    <location>
        <begin position="1"/>
        <end position="16"/>
    </location>
</feature>
<evidence type="ECO:0000313" key="3">
    <source>
        <dbReference type="EMBL" id="QCT94493.1"/>
    </source>
</evidence>
<gene>
    <name evidence="2" type="ORF">CMTB2_07790</name>
    <name evidence="3" type="ORF">FE773_04645</name>
</gene>
<proteinExistence type="predicted"/>
<dbReference type="Proteomes" id="UP000003288">
    <property type="component" value="Unassembled WGS sequence"/>
</dbReference>
<organism evidence="2 4">
    <name type="scientific">Caminibacter mediatlanticus TB-2</name>
    <dbReference type="NCBI Taxonomy" id="391592"/>
    <lineage>
        <taxon>Bacteria</taxon>
        <taxon>Pseudomonadati</taxon>
        <taxon>Campylobacterota</taxon>
        <taxon>Epsilonproteobacteria</taxon>
        <taxon>Nautiliales</taxon>
        <taxon>Nautiliaceae</taxon>
        <taxon>Caminibacter</taxon>
    </lineage>
</organism>
<reference evidence="3 5" key="2">
    <citation type="submission" date="2019-05" db="EMBL/GenBank/DDBJ databases">
        <title>A comparative analysis of the Nautiliaceae.</title>
        <authorList>
            <person name="Grosche A."/>
            <person name="Smedile F."/>
            <person name="Vetriani C."/>
        </authorList>
    </citation>
    <scope>NUCLEOTIDE SEQUENCE [LARGE SCALE GENOMIC DNA]</scope>
    <source>
        <strain evidence="3 5">TB-2</strain>
    </source>
</reference>